<feature type="domain" description="PAS" evidence="9">
    <location>
        <begin position="196"/>
        <end position="256"/>
    </location>
</feature>
<keyword evidence="4" id="KW-0808">Transferase</keyword>
<organism evidence="10 11">
    <name type="scientific">Lutimonas vermicola</name>
    <dbReference type="NCBI Taxonomy" id="414288"/>
    <lineage>
        <taxon>Bacteria</taxon>
        <taxon>Pseudomonadati</taxon>
        <taxon>Bacteroidota</taxon>
        <taxon>Flavobacteriia</taxon>
        <taxon>Flavobacteriales</taxon>
        <taxon>Flavobacteriaceae</taxon>
        <taxon>Lutimonas</taxon>
    </lineage>
</organism>
<dbReference type="CDD" id="cd00130">
    <property type="entry name" value="PAS"/>
    <property type="match status" value="2"/>
</dbReference>
<evidence type="ECO:0000256" key="4">
    <source>
        <dbReference type="ARBA" id="ARBA00022679"/>
    </source>
</evidence>
<dbReference type="PANTHER" id="PTHR43711:SF1">
    <property type="entry name" value="HISTIDINE KINASE 1"/>
    <property type="match status" value="1"/>
</dbReference>
<accession>A0ABU9KW74</accession>
<evidence type="ECO:0000313" key="10">
    <source>
        <dbReference type="EMBL" id="MEL4454427.1"/>
    </source>
</evidence>
<keyword evidence="11" id="KW-1185">Reference proteome</keyword>
<reference evidence="10 11" key="1">
    <citation type="submission" date="2024-04" db="EMBL/GenBank/DDBJ databases">
        <title>whole genome sequencing of Lutimonas vermicola strain IMCC1616.</title>
        <authorList>
            <person name="Bae S.S."/>
        </authorList>
    </citation>
    <scope>NUCLEOTIDE SEQUENCE [LARGE SCALE GENOMIC DNA]</scope>
    <source>
        <strain evidence="10 11">IMCC1616</strain>
    </source>
</reference>
<dbReference type="InterPro" id="IPR050736">
    <property type="entry name" value="Sensor_HK_Regulatory"/>
</dbReference>
<dbReference type="SUPFAM" id="SSF55874">
    <property type="entry name" value="ATPase domain of HSP90 chaperone/DNA topoisomerase II/histidine kinase"/>
    <property type="match status" value="1"/>
</dbReference>
<dbReference type="Pfam" id="PF13426">
    <property type="entry name" value="PAS_9"/>
    <property type="match status" value="1"/>
</dbReference>
<dbReference type="GO" id="GO:0016301">
    <property type="term" value="F:kinase activity"/>
    <property type="evidence" value="ECO:0007669"/>
    <property type="project" value="UniProtKB-KW"/>
</dbReference>
<dbReference type="SMART" id="SM00091">
    <property type="entry name" value="PAS"/>
    <property type="match status" value="2"/>
</dbReference>
<dbReference type="Pfam" id="PF00512">
    <property type="entry name" value="HisKA"/>
    <property type="match status" value="1"/>
</dbReference>
<dbReference type="InterPro" id="IPR003661">
    <property type="entry name" value="HisK_dim/P_dom"/>
</dbReference>
<gene>
    <name evidence="10" type="ORF">AABB81_00865</name>
</gene>
<dbReference type="InterPro" id="IPR000014">
    <property type="entry name" value="PAS"/>
</dbReference>
<dbReference type="InterPro" id="IPR005467">
    <property type="entry name" value="His_kinase_dom"/>
</dbReference>
<evidence type="ECO:0000256" key="3">
    <source>
        <dbReference type="ARBA" id="ARBA00022553"/>
    </source>
</evidence>
<dbReference type="PRINTS" id="PR00344">
    <property type="entry name" value="BCTRLSENSOR"/>
</dbReference>
<evidence type="ECO:0000259" key="9">
    <source>
        <dbReference type="PROSITE" id="PS50112"/>
    </source>
</evidence>
<dbReference type="PROSITE" id="PS50112">
    <property type="entry name" value="PAS"/>
    <property type="match status" value="1"/>
</dbReference>
<sequence>MSKSSAESKLRAKAEKIISEKTDLIKDLTLEESQSLLHELEVHQLELEMQNEELRETQHRLEESRDQYTDLFDFAPIGYIVLNERAEIKNINLTGCDLLGIERSFVIGKPLSAYISKGQSRNLFLNLRKAFETGLLPSFEIEMKHKSKGNFMALLQGVITKDQKNKTAVCRVSLSDITELKKAEALQISHESLQKEKEKIQQYLNLAPVVFLLIDTEYKVQMINKKGCELLGYKRQEIIGKHWFGNFINFENHDKVSLIDQSRHKIKGSLIPYFESYIKCGNNESRLMSWTNVALLDNHKQHIGTLIAGEDVTERKKLELRKQKYTEELEQLVEERTKELKEALAKEKNINEMKSAFVSMASHEFRTPLTSILSSTFLIKRYNDMKEYAKERRHIERIKSSVHQLTSVLEDFLSIDKLERGIVAIKKETFDLNEFIAEIIEDFEWMLTENQKIKHVPKGSAEVFLDKKILRNILLNLVSNAIKYSETDVKIRSFVNKKVLKIVVEDKGLGIPEKEHKDLFKKFFRAKNVAHIQGIGLGLSIVKHYVRLLGGTIMFSSKMGEGSTFELVLPLQP</sequence>
<dbReference type="Pfam" id="PF02518">
    <property type="entry name" value="HATPase_c"/>
    <property type="match status" value="1"/>
</dbReference>
<dbReference type="InterPro" id="IPR003594">
    <property type="entry name" value="HATPase_dom"/>
</dbReference>
<dbReference type="PANTHER" id="PTHR43711">
    <property type="entry name" value="TWO-COMPONENT HISTIDINE KINASE"/>
    <property type="match status" value="1"/>
</dbReference>
<dbReference type="InterPro" id="IPR036890">
    <property type="entry name" value="HATPase_C_sf"/>
</dbReference>
<comment type="catalytic activity">
    <reaction evidence="1">
        <text>ATP + protein L-histidine = ADP + protein N-phospho-L-histidine.</text>
        <dbReference type="EC" id="2.7.13.3"/>
    </reaction>
</comment>
<feature type="domain" description="Histidine kinase" evidence="8">
    <location>
        <begin position="360"/>
        <end position="573"/>
    </location>
</feature>
<dbReference type="Gene3D" id="3.30.450.20">
    <property type="entry name" value="PAS domain"/>
    <property type="match status" value="2"/>
</dbReference>
<keyword evidence="5 10" id="KW-0418">Kinase</keyword>
<keyword evidence="7" id="KW-0175">Coiled coil</keyword>
<dbReference type="InterPro" id="IPR035965">
    <property type="entry name" value="PAS-like_dom_sf"/>
</dbReference>
<dbReference type="NCBIfam" id="TIGR00229">
    <property type="entry name" value="sensory_box"/>
    <property type="match status" value="2"/>
</dbReference>
<keyword evidence="6" id="KW-0902">Two-component regulatory system</keyword>
<protein>
    <recommendedName>
        <fullName evidence="2">histidine kinase</fullName>
        <ecNumber evidence="2">2.7.13.3</ecNumber>
    </recommendedName>
</protein>
<evidence type="ECO:0000259" key="8">
    <source>
        <dbReference type="PROSITE" id="PS50109"/>
    </source>
</evidence>
<proteinExistence type="predicted"/>
<comment type="caution">
    <text evidence="10">The sequence shown here is derived from an EMBL/GenBank/DDBJ whole genome shotgun (WGS) entry which is preliminary data.</text>
</comment>
<dbReference type="PROSITE" id="PS50109">
    <property type="entry name" value="HIS_KIN"/>
    <property type="match status" value="1"/>
</dbReference>
<evidence type="ECO:0000256" key="1">
    <source>
        <dbReference type="ARBA" id="ARBA00000085"/>
    </source>
</evidence>
<dbReference type="Pfam" id="PF08448">
    <property type="entry name" value="PAS_4"/>
    <property type="match status" value="1"/>
</dbReference>
<dbReference type="InterPro" id="IPR004358">
    <property type="entry name" value="Sig_transdc_His_kin-like_C"/>
</dbReference>
<feature type="coiled-coil region" evidence="7">
    <location>
        <begin position="33"/>
        <end position="71"/>
    </location>
</feature>
<dbReference type="Gene3D" id="3.30.565.10">
    <property type="entry name" value="Histidine kinase-like ATPase, C-terminal domain"/>
    <property type="match status" value="1"/>
</dbReference>
<evidence type="ECO:0000256" key="6">
    <source>
        <dbReference type="ARBA" id="ARBA00023012"/>
    </source>
</evidence>
<dbReference type="InterPro" id="IPR036097">
    <property type="entry name" value="HisK_dim/P_sf"/>
</dbReference>
<keyword evidence="3" id="KW-0597">Phosphoprotein</keyword>
<dbReference type="Proteomes" id="UP001474120">
    <property type="component" value="Unassembled WGS sequence"/>
</dbReference>
<dbReference type="EMBL" id="JBCDNA010000001">
    <property type="protein sequence ID" value="MEL4454427.1"/>
    <property type="molecule type" value="Genomic_DNA"/>
</dbReference>
<evidence type="ECO:0000313" key="11">
    <source>
        <dbReference type="Proteomes" id="UP001474120"/>
    </source>
</evidence>
<dbReference type="EC" id="2.7.13.3" evidence="2"/>
<dbReference type="CDD" id="cd00082">
    <property type="entry name" value="HisKA"/>
    <property type="match status" value="1"/>
</dbReference>
<dbReference type="SUPFAM" id="SSF47384">
    <property type="entry name" value="Homodimeric domain of signal transducing histidine kinase"/>
    <property type="match status" value="1"/>
</dbReference>
<dbReference type="SMART" id="SM00387">
    <property type="entry name" value="HATPase_c"/>
    <property type="match status" value="1"/>
</dbReference>
<evidence type="ECO:0000256" key="7">
    <source>
        <dbReference type="SAM" id="Coils"/>
    </source>
</evidence>
<dbReference type="Gene3D" id="1.10.287.130">
    <property type="match status" value="1"/>
</dbReference>
<dbReference type="SUPFAM" id="SSF55785">
    <property type="entry name" value="PYP-like sensor domain (PAS domain)"/>
    <property type="match status" value="2"/>
</dbReference>
<dbReference type="CDD" id="cd00075">
    <property type="entry name" value="HATPase"/>
    <property type="match status" value="1"/>
</dbReference>
<dbReference type="InterPro" id="IPR013656">
    <property type="entry name" value="PAS_4"/>
</dbReference>
<dbReference type="RefSeq" id="WP_342157965.1">
    <property type="nucleotide sequence ID" value="NZ_JBCDNA010000001.1"/>
</dbReference>
<dbReference type="SMART" id="SM00388">
    <property type="entry name" value="HisKA"/>
    <property type="match status" value="1"/>
</dbReference>
<feature type="coiled-coil region" evidence="7">
    <location>
        <begin position="315"/>
        <end position="346"/>
    </location>
</feature>
<evidence type="ECO:0000256" key="5">
    <source>
        <dbReference type="ARBA" id="ARBA00022777"/>
    </source>
</evidence>
<name>A0ABU9KW74_9FLAO</name>
<evidence type="ECO:0000256" key="2">
    <source>
        <dbReference type="ARBA" id="ARBA00012438"/>
    </source>
</evidence>